<keyword evidence="6" id="KW-0456">Lyase</keyword>
<keyword evidence="5" id="KW-1015">Disulfide bond</keyword>
<evidence type="ECO:0000256" key="2">
    <source>
        <dbReference type="ARBA" id="ARBA00022692"/>
    </source>
</evidence>
<feature type="region of interest" description="Disordered" evidence="7">
    <location>
        <begin position="1"/>
        <end position="23"/>
    </location>
</feature>
<dbReference type="Pfam" id="PF22777">
    <property type="entry name" value="VKGC_lumenal_dom"/>
    <property type="match status" value="1"/>
</dbReference>
<dbReference type="InterPro" id="IPR007782">
    <property type="entry name" value="VKG_COase"/>
</dbReference>
<evidence type="ECO:0000256" key="4">
    <source>
        <dbReference type="ARBA" id="ARBA00023136"/>
    </source>
</evidence>
<dbReference type="AlphaFoldDB" id="A0A0K1ENA0"/>
<dbReference type="SMART" id="SM00752">
    <property type="entry name" value="HTTM"/>
    <property type="match status" value="1"/>
</dbReference>
<dbReference type="EMBL" id="CP012159">
    <property type="protein sequence ID" value="AKT42102.1"/>
    <property type="molecule type" value="Genomic_DNA"/>
</dbReference>
<comment type="subcellular location">
    <subcellularLocation>
        <location evidence="1">Endomembrane system</location>
        <topology evidence="1">Multi-pass membrane protein</topology>
    </subcellularLocation>
</comment>
<gene>
    <name evidence="10" type="primary">hsdR</name>
    <name evidence="10" type="ORF">CMC5_063260</name>
</gene>
<keyword evidence="11" id="KW-1185">Reference proteome</keyword>
<dbReference type="RefSeq" id="WP_050433778.1">
    <property type="nucleotide sequence ID" value="NZ_CP012159.1"/>
</dbReference>
<organism evidence="10 11">
    <name type="scientific">Chondromyces crocatus</name>
    <dbReference type="NCBI Taxonomy" id="52"/>
    <lineage>
        <taxon>Bacteria</taxon>
        <taxon>Pseudomonadati</taxon>
        <taxon>Myxococcota</taxon>
        <taxon>Polyangia</taxon>
        <taxon>Polyangiales</taxon>
        <taxon>Polyangiaceae</taxon>
        <taxon>Chondromyces</taxon>
    </lineage>
</organism>
<feature type="transmembrane region" description="Helical" evidence="8">
    <location>
        <begin position="45"/>
        <end position="64"/>
    </location>
</feature>
<evidence type="ECO:0000256" key="7">
    <source>
        <dbReference type="SAM" id="MobiDB-lite"/>
    </source>
</evidence>
<accession>A0A0K1ENA0</accession>
<feature type="domain" description="HTTM-like" evidence="9">
    <location>
        <begin position="36"/>
        <end position="301"/>
    </location>
</feature>
<evidence type="ECO:0000256" key="1">
    <source>
        <dbReference type="ARBA" id="ARBA00004127"/>
    </source>
</evidence>
<dbReference type="STRING" id="52.CMC5_063260"/>
<evidence type="ECO:0000313" key="10">
    <source>
        <dbReference type="EMBL" id="AKT42102.1"/>
    </source>
</evidence>
<sequence>MSSTEITEPTTSERNAAPPTSAGREGFWAQWQAYLFTEVDGASLAVFRVVFSGLIAWEVVRYFANHRIQRYYMEPQFFFSYVDFIKPWGGQGMIWHFIVLGVCAALCAVGLFYRVAAAICGAALTYVFLLDKTEYLNHLYLCSLLGLLLAFIPAHRVGSLDRLWALRRAERSGTAPPGEGVPRWALLLLRLQVALVYFFGGIAKINGDWLAGRPLDMWLPARAHMPIIGPILAQPGIPLAVAHAGLLIDLSVPFLLFSRRGLPWGIAIATLFHLANAIIFKIGIFPFVMIGALALFPDPSWPRRLLRQPPAVLHEGPRVPRSVPRRLILVALHGYLLLQFVMPLRHWRHPGDVAWNELGHRFSWRMKLRNKKVKKLQIYMVDPETGAREKVDPKALLTQRQVREMGTKPDMLVDFAHLIADRQQAAVGVRPIVRAKVQVSLNGHPPASLVDPKEDLASVPRGFVRP</sequence>
<evidence type="ECO:0000259" key="9">
    <source>
        <dbReference type="SMART" id="SM00752"/>
    </source>
</evidence>
<dbReference type="GO" id="GO:0008488">
    <property type="term" value="F:gamma-glutamyl carboxylase activity"/>
    <property type="evidence" value="ECO:0007669"/>
    <property type="project" value="InterPro"/>
</dbReference>
<reference evidence="10 11" key="1">
    <citation type="submission" date="2015-07" db="EMBL/GenBank/DDBJ databases">
        <title>Genome analysis of myxobacterium Chondromyces crocatus Cm c5 reveals a high potential for natural compound synthesis and the genetic basis for the loss of fruiting body formation.</title>
        <authorList>
            <person name="Zaburannyi N."/>
            <person name="Bunk B."/>
            <person name="Maier J."/>
            <person name="Overmann J."/>
            <person name="Mueller R."/>
        </authorList>
    </citation>
    <scope>NUCLEOTIDE SEQUENCE [LARGE SCALE GENOMIC DNA]</scope>
    <source>
        <strain evidence="10 11">Cm c5</strain>
    </source>
</reference>
<dbReference type="InterPro" id="IPR011020">
    <property type="entry name" value="HTTM-like"/>
</dbReference>
<dbReference type="PANTHER" id="PTHR12639">
    <property type="entry name" value="VITAMIN K-DEPENDENT GAMMA-CARBOXYLASE"/>
    <property type="match status" value="1"/>
</dbReference>
<dbReference type="Proteomes" id="UP000067626">
    <property type="component" value="Chromosome"/>
</dbReference>
<feature type="transmembrane region" description="Helical" evidence="8">
    <location>
        <begin position="97"/>
        <end position="129"/>
    </location>
</feature>
<dbReference type="PANTHER" id="PTHR12639:SF7">
    <property type="entry name" value="HTTM DOMAIN-CONTAINING PROTEIN"/>
    <property type="match status" value="1"/>
</dbReference>
<evidence type="ECO:0000256" key="3">
    <source>
        <dbReference type="ARBA" id="ARBA00022989"/>
    </source>
</evidence>
<dbReference type="Pfam" id="PF05090">
    <property type="entry name" value="HTTM"/>
    <property type="match status" value="1"/>
</dbReference>
<dbReference type="InterPro" id="IPR053935">
    <property type="entry name" value="VKGC_lumenal_dom"/>
</dbReference>
<keyword evidence="4 8" id="KW-0472">Membrane</keyword>
<dbReference type="KEGG" id="ccro:CMC5_063260"/>
<dbReference type="InterPro" id="IPR053934">
    <property type="entry name" value="HTTM_dom"/>
</dbReference>
<evidence type="ECO:0000256" key="6">
    <source>
        <dbReference type="ARBA" id="ARBA00023239"/>
    </source>
</evidence>
<feature type="transmembrane region" description="Helical" evidence="8">
    <location>
        <begin position="227"/>
        <end position="252"/>
    </location>
</feature>
<dbReference type="OrthoDB" id="341137at2"/>
<name>A0A0K1ENA0_CHOCO</name>
<proteinExistence type="predicted"/>
<feature type="compositionally biased region" description="Low complexity" evidence="7">
    <location>
        <begin position="1"/>
        <end position="13"/>
    </location>
</feature>
<keyword evidence="3 8" id="KW-1133">Transmembrane helix</keyword>
<dbReference type="GO" id="GO:0012505">
    <property type="term" value="C:endomembrane system"/>
    <property type="evidence" value="ECO:0007669"/>
    <property type="project" value="UniProtKB-SubCell"/>
</dbReference>
<feature type="transmembrane region" description="Helical" evidence="8">
    <location>
        <begin position="264"/>
        <end position="296"/>
    </location>
</feature>
<evidence type="ECO:0000313" key="11">
    <source>
        <dbReference type="Proteomes" id="UP000067626"/>
    </source>
</evidence>
<dbReference type="GO" id="GO:0019842">
    <property type="term" value="F:vitamin binding"/>
    <property type="evidence" value="ECO:0007669"/>
    <property type="project" value="TreeGrafter"/>
</dbReference>
<evidence type="ECO:0000256" key="5">
    <source>
        <dbReference type="ARBA" id="ARBA00023157"/>
    </source>
</evidence>
<feature type="transmembrane region" description="Helical" evidence="8">
    <location>
        <begin position="187"/>
        <end position="207"/>
    </location>
</feature>
<protein>
    <submittedName>
        <fullName evidence="10">Type I deoxyribonuclease HsdR</fullName>
    </submittedName>
</protein>
<evidence type="ECO:0000256" key="8">
    <source>
        <dbReference type="SAM" id="Phobius"/>
    </source>
</evidence>
<keyword evidence="2 8" id="KW-0812">Transmembrane</keyword>
<feature type="transmembrane region" description="Helical" evidence="8">
    <location>
        <begin position="135"/>
        <end position="154"/>
    </location>
</feature>